<dbReference type="EC" id="2.7.7.6" evidence="9"/>
<dbReference type="NCBIfam" id="TIGR02386">
    <property type="entry name" value="rpoC_TIGR"/>
    <property type="match status" value="1"/>
</dbReference>
<evidence type="ECO:0000256" key="8">
    <source>
        <dbReference type="ARBA" id="ARBA00048552"/>
    </source>
</evidence>
<keyword evidence="9" id="KW-0862">Zinc</keyword>
<dbReference type="Gene3D" id="1.10.274.100">
    <property type="entry name" value="RNA polymerase Rpb1, domain 3"/>
    <property type="match status" value="1"/>
</dbReference>
<evidence type="ECO:0000313" key="13">
    <source>
        <dbReference type="EMBL" id="MFD1888774.1"/>
    </source>
</evidence>
<comment type="subunit">
    <text evidence="9">The RNAP catalytic core consists of 2 alpha, 1 beta, 1 beta' and 1 omega subunit. When a sigma factor is associated with the core the holoenzyme is formed, which can initiate transcription.</text>
</comment>
<dbReference type="PANTHER" id="PTHR19376">
    <property type="entry name" value="DNA-DIRECTED RNA POLYMERASE"/>
    <property type="match status" value="1"/>
</dbReference>
<name>A0ABW4RRS7_9ACTN</name>
<feature type="domain" description="RNA polymerase N-terminal" evidence="12">
    <location>
        <begin position="310"/>
        <end position="589"/>
    </location>
</feature>
<evidence type="ECO:0000313" key="14">
    <source>
        <dbReference type="Proteomes" id="UP001597326"/>
    </source>
</evidence>
<dbReference type="CDD" id="cd01609">
    <property type="entry name" value="RNAP_beta'_N"/>
    <property type="match status" value="1"/>
</dbReference>
<dbReference type="InterPro" id="IPR007066">
    <property type="entry name" value="RNA_pol_Rpb1_3"/>
</dbReference>
<dbReference type="Gene3D" id="1.10.150.390">
    <property type="match status" value="1"/>
</dbReference>
<evidence type="ECO:0000256" key="5">
    <source>
        <dbReference type="ARBA" id="ARBA00022695"/>
    </source>
</evidence>
<evidence type="ECO:0000256" key="6">
    <source>
        <dbReference type="ARBA" id="ARBA00022723"/>
    </source>
</evidence>
<evidence type="ECO:0000256" key="9">
    <source>
        <dbReference type="HAMAP-Rule" id="MF_01322"/>
    </source>
</evidence>
<dbReference type="SMART" id="SM00663">
    <property type="entry name" value="RPOLA_N"/>
    <property type="match status" value="1"/>
</dbReference>
<comment type="cofactor">
    <cofactor evidence="9">
        <name>Mg(2+)</name>
        <dbReference type="ChEBI" id="CHEBI:18420"/>
    </cofactor>
    <text evidence="9">Binds 1 Mg(2+) ion per subunit.</text>
</comment>
<feature type="binding site" evidence="9">
    <location>
        <position position="539"/>
    </location>
    <ligand>
        <name>Mg(2+)</name>
        <dbReference type="ChEBI" id="CHEBI:18420"/>
    </ligand>
</feature>
<dbReference type="Gene3D" id="1.10.40.90">
    <property type="match status" value="1"/>
</dbReference>
<keyword evidence="5 9" id="KW-0548">Nucleotidyltransferase</keyword>
<dbReference type="Gene3D" id="2.40.40.20">
    <property type="match status" value="1"/>
</dbReference>
<organism evidence="13 14">
    <name type="scientific">Luteococcus peritonei</name>
    <dbReference type="NCBI Taxonomy" id="88874"/>
    <lineage>
        <taxon>Bacteria</taxon>
        <taxon>Bacillati</taxon>
        <taxon>Actinomycetota</taxon>
        <taxon>Actinomycetes</taxon>
        <taxon>Propionibacteriales</taxon>
        <taxon>Propionibacteriaceae</taxon>
        <taxon>Luteococcus</taxon>
    </lineage>
</organism>
<dbReference type="InterPro" id="IPR007080">
    <property type="entry name" value="RNA_pol_Rpb1_1"/>
</dbReference>
<keyword evidence="7 9" id="KW-0804">Transcription</keyword>
<dbReference type="Gene3D" id="1.10.132.30">
    <property type="match status" value="1"/>
</dbReference>
<dbReference type="Pfam" id="PF05000">
    <property type="entry name" value="RNA_pol_Rpb1_4"/>
    <property type="match status" value="1"/>
</dbReference>
<dbReference type="Proteomes" id="UP001597326">
    <property type="component" value="Unassembled WGS sequence"/>
</dbReference>
<evidence type="ECO:0000256" key="11">
    <source>
        <dbReference type="SAM" id="Coils"/>
    </source>
</evidence>
<feature type="binding site" evidence="9">
    <location>
        <position position="872"/>
    </location>
    <ligand>
        <name>Zn(2+)</name>
        <dbReference type="ChEBI" id="CHEBI:29105"/>
        <label>2</label>
    </ligand>
</feature>
<dbReference type="InterPro" id="IPR007081">
    <property type="entry name" value="RNA_pol_Rpb1_5"/>
</dbReference>
<dbReference type="Pfam" id="PF04997">
    <property type="entry name" value="RNA_pol_Rpb1_1"/>
    <property type="match status" value="1"/>
</dbReference>
<feature type="binding site" evidence="9">
    <location>
        <position position="959"/>
    </location>
    <ligand>
        <name>Zn(2+)</name>
        <dbReference type="ChEBI" id="CHEBI:29105"/>
        <label>2</label>
    </ligand>
</feature>
<feature type="binding site" evidence="9">
    <location>
        <position position="75"/>
    </location>
    <ligand>
        <name>Zn(2+)</name>
        <dbReference type="ChEBI" id="CHEBI:29105"/>
        <label>1</label>
    </ligand>
</feature>
<feature type="binding site" evidence="9">
    <location>
        <position position="60"/>
    </location>
    <ligand>
        <name>Zn(2+)</name>
        <dbReference type="ChEBI" id="CHEBI:29105"/>
        <label>1</label>
    </ligand>
</feature>
<feature type="coiled-coil region" evidence="11">
    <location>
        <begin position="148"/>
        <end position="222"/>
    </location>
</feature>
<sequence length="1293" mass="143102">MLDVNFYDELRIGLATADQIREWSHGEVKKPETINYRTLKPERDGLFCEKIFGPTRDWECNCGKYKRVRFKGIICERCGVEVTRSNVRRERMGHIELAAPVTHIWYFKGVPSRLGYLLDIAPKDLEKVIYFAAYMITQVDEDARHRDLPSLEAKVENERKQLEKRRDADIEARMGKLEADLSQLESEGASADVVKKVKAGGEKELKQLRDRSQRELDRLDAVWSRFKSLKVQDLEGDEILYREMKNRFGKYFEGFMGAEAIKRRLATFDLPAEAENLKETIQNGKGQRKTRALKRLKVVSAFLDTRNSPAGMVLDAVPVIPPDLRPMVQLDGGRFATSDLNDLYRRVINRNNRLKRLLDLGAPEIIVNNEKRMLQEAVDSLFDNGRRGRPVTGPGNRPLKSISDMLKGKQGRFRQNLLGKRVDYSGRSVIVVGPQLKLHQCGLPKAMALELFKPFVMKRLDDLNYAQNIKSAKRMVERQRPQVWDVLEEVIKEHPVLLNRAPTLHRLGIQAFEPQLIEGKAIQLHPLVCTAFNADFDGDQMAVHLPLSAEAQAEARILMLSTNNILKPADGRPVTLPTQDMIIGMYFLTQERSGKGEGSAFSSIAEALMAFDRKELLIGAPIKLRLSGIVAPEGATVNSDGTVTLGTTLGRAIFNEALPLDYAYINETVGKKQLGAIVNDLAERYPKVLVGQTLDNLKDLGFYWASRSGVTVSIGDVQTPPNKPEIIAGYDAKAAKIDKLYERGAVTEDERRQELIQIWTDATAELTVAMEKNFTETNPIYMMVASGARGNMTQMRQIAAMRGLVANPKGEIIARPIKSNFREGLSVLEYFISTHGGRKGQADTALRTADSGYLTRRLVDVSQDVIIREEDCGTERGLTKEIAETDETGALRILGNVETAVYARTLAVDVTDDKGAVVVPAGTDLGDLEIEAMVAAGISTVKVRSVLTCEAATGTCAMCYGRSLATGKLVDVGEAVGIVAAQSIGEPGTQLTMRTFHTGGVAGDDITQGLPRVVELFEARQPKGKAPIAEAAGRVTIEEGDRSRKIVITRDDGQEDLEYPVPRRARLDFEDANGVKHSIKDGDHVEAGEQLTAGTMDPQDVLRVRGVRKVQEHLVEEVQRVYGTQGAPIHDKHIEIIIRQMLRRVTVIDSGDTTMMPGELVDRPTYEAQNRKALAEGAKPAEGRPVLMGITKASLATESWLSAASFQETTKVLTDAAIHGKSDSLLGLKENVILGKLIPAGTGLERYRNIRVEPTAEAKATAFTMSYDPFDYDFGSGTGAAVPLEDLDFGDMR</sequence>
<dbReference type="SUPFAM" id="SSF64484">
    <property type="entry name" value="beta and beta-prime subunits of DNA dependent RNA-polymerase"/>
    <property type="match status" value="1"/>
</dbReference>
<dbReference type="InterPro" id="IPR038120">
    <property type="entry name" value="Rpb1_funnel_sf"/>
</dbReference>
<reference evidence="14" key="1">
    <citation type="journal article" date="2019" name="Int. J. Syst. Evol. Microbiol.">
        <title>The Global Catalogue of Microorganisms (GCM) 10K type strain sequencing project: providing services to taxonomists for standard genome sequencing and annotation.</title>
        <authorList>
            <consortium name="The Broad Institute Genomics Platform"/>
            <consortium name="The Broad Institute Genome Sequencing Center for Infectious Disease"/>
            <person name="Wu L."/>
            <person name="Ma J."/>
        </authorList>
    </citation>
    <scope>NUCLEOTIDE SEQUENCE [LARGE SCALE GENOMIC DNA]</scope>
    <source>
        <strain evidence="14">CAIM 431</strain>
    </source>
</reference>
<feature type="binding site" evidence="9">
    <location>
        <position position="62"/>
    </location>
    <ligand>
        <name>Zn(2+)</name>
        <dbReference type="ChEBI" id="CHEBI:29105"/>
        <label>1</label>
    </ligand>
</feature>
<dbReference type="Pfam" id="PF04998">
    <property type="entry name" value="RNA_pol_Rpb1_5"/>
    <property type="match status" value="1"/>
</dbReference>
<dbReference type="InterPro" id="IPR006592">
    <property type="entry name" value="RNA_pol_N"/>
</dbReference>
<dbReference type="InterPro" id="IPR044893">
    <property type="entry name" value="RNA_pol_Rpb1_clamp_domain"/>
</dbReference>
<comment type="function">
    <text evidence="1 9 10">DNA-dependent RNA polymerase catalyzes the transcription of DNA into RNA using the four ribonucleoside triphosphates as substrates.</text>
</comment>
<dbReference type="InterPro" id="IPR042102">
    <property type="entry name" value="RNA_pol_Rpb1_3_sf"/>
</dbReference>
<accession>A0ABW4RRS7</accession>
<dbReference type="GO" id="GO:0000428">
    <property type="term" value="C:DNA-directed RNA polymerase complex"/>
    <property type="evidence" value="ECO:0007669"/>
    <property type="project" value="UniProtKB-KW"/>
</dbReference>
<feature type="binding site" evidence="9">
    <location>
        <position position="535"/>
    </location>
    <ligand>
        <name>Mg(2+)</name>
        <dbReference type="ChEBI" id="CHEBI:18420"/>
    </ligand>
</feature>
<keyword evidence="4 9" id="KW-0808">Transferase</keyword>
<evidence type="ECO:0000256" key="4">
    <source>
        <dbReference type="ARBA" id="ARBA00022679"/>
    </source>
</evidence>
<dbReference type="InterPro" id="IPR000722">
    <property type="entry name" value="RNA_pol_asu"/>
</dbReference>
<keyword evidence="3 9" id="KW-0240">DNA-directed RNA polymerase</keyword>
<dbReference type="Pfam" id="PF00623">
    <property type="entry name" value="RNA_pol_Rpb1_2"/>
    <property type="match status" value="1"/>
</dbReference>
<feature type="binding site" evidence="9">
    <location>
        <position position="537"/>
    </location>
    <ligand>
        <name>Mg(2+)</name>
        <dbReference type="ChEBI" id="CHEBI:18420"/>
    </ligand>
</feature>
<evidence type="ECO:0000256" key="1">
    <source>
        <dbReference type="ARBA" id="ARBA00004026"/>
    </source>
</evidence>
<gene>
    <name evidence="9" type="primary">rpoC</name>
    <name evidence="13" type="ORF">ACFSCS_01065</name>
</gene>
<evidence type="ECO:0000256" key="3">
    <source>
        <dbReference type="ARBA" id="ARBA00022478"/>
    </source>
</evidence>
<dbReference type="CDD" id="cd02655">
    <property type="entry name" value="RNAP_beta'_C"/>
    <property type="match status" value="1"/>
</dbReference>
<dbReference type="EMBL" id="JBHUFZ010000003">
    <property type="protein sequence ID" value="MFD1888774.1"/>
    <property type="molecule type" value="Genomic_DNA"/>
</dbReference>
<evidence type="ECO:0000256" key="7">
    <source>
        <dbReference type="ARBA" id="ARBA00023163"/>
    </source>
</evidence>
<dbReference type="GO" id="GO:0003899">
    <property type="term" value="F:DNA-directed RNA polymerase activity"/>
    <property type="evidence" value="ECO:0007669"/>
    <property type="project" value="UniProtKB-EC"/>
</dbReference>
<dbReference type="Gene3D" id="1.10.1790.20">
    <property type="match status" value="1"/>
</dbReference>
<keyword evidence="11" id="KW-0175">Coiled coil</keyword>
<comment type="cofactor">
    <cofactor evidence="9">
        <name>Zn(2+)</name>
        <dbReference type="ChEBI" id="CHEBI:29105"/>
    </cofactor>
    <text evidence="9">Binds 2 Zn(2+) ions per subunit.</text>
</comment>
<dbReference type="Gene3D" id="4.10.860.120">
    <property type="entry name" value="RNA polymerase II, clamp domain"/>
    <property type="match status" value="1"/>
</dbReference>
<dbReference type="Gene3D" id="2.40.50.100">
    <property type="match status" value="1"/>
</dbReference>
<keyword evidence="9" id="KW-0460">Magnesium</keyword>
<comment type="caution">
    <text evidence="13">The sequence shown here is derived from an EMBL/GenBank/DDBJ whole genome shotgun (WGS) entry which is preliminary data.</text>
</comment>
<keyword evidence="14" id="KW-1185">Reference proteome</keyword>
<proteinExistence type="inferred from homology"/>
<dbReference type="NCBIfam" id="NF011498">
    <property type="entry name" value="PRK14906.1"/>
    <property type="match status" value="1"/>
</dbReference>
<dbReference type="HAMAP" id="MF_01322">
    <property type="entry name" value="RNApol_bact_RpoC"/>
    <property type="match status" value="1"/>
</dbReference>
<dbReference type="InterPro" id="IPR012754">
    <property type="entry name" value="DNA-dir_RpoC_beta_prime_bact"/>
</dbReference>
<dbReference type="InterPro" id="IPR045867">
    <property type="entry name" value="DNA-dir_RpoC_beta_prime"/>
</dbReference>
<feature type="binding site" evidence="9">
    <location>
        <position position="956"/>
    </location>
    <ligand>
        <name>Zn(2+)</name>
        <dbReference type="ChEBI" id="CHEBI:29105"/>
        <label>2</label>
    </ligand>
</feature>
<protein>
    <recommendedName>
        <fullName evidence="9">DNA-directed RNA polymerase subunit beta'</fullName>
        <shortName evidence="9">RNAP subunit beta'</shortName>
        <ecNumber evidence="9">2.7.7.6</ecNumber>
    </recommendedName>
    <alternativeName>
        <fullName evidence="9">RNA polymerase subunit beta'</fullName>
    </alternativeName>
    <alternativeName>
        <fullName evidence="9">Transcriptase subunit beta'</fullName>
    </alternativeName>
</protein>
<evidence type="ECO:0000256" key="10">
    <source>
        <dbReference type="RuleBase" id="RU004279"/>
    </source>
</evidence>
<comment type="similarity">
    <text evidence="2 9 10">Belongs to the RNA polymerase beta' chain family.</text>
</comment>
<evidence type="ECO:0000259" key="12">
    <source>
        <dbReference type="SMART" id="SM00663"/>
    </source>
</evidence>
<dbReference type="Pfam" id="PF04983">
    <property type="entry name" value="RNA_pol_Rpb1_3"/>
    <property type="match status" value="1"/>
</dbReference>
<dbReference type="PANTHER" id="PTHR19376:SF54">
    <property type="entry name" value="DNA-DIRECTED RNA POLYMERASE SUBUNIT BETA"/>
    <property type="match status" value="1"/>
</dbReference>
<feature type="binding site" evidence="9">
    <location>
        <position position="78"/>
    </location>
    <ligand>
        <name>Zn(2+)</name>
        <dbReference type="ChEBI" id="CHEBI:29105"/>
        <label>1</label>
    </ligand>
</feature>
<dbReference type="InterPro" id="IPR007083">
    <property type="entry name" value="RNA_pol_Rpb1_4"/>
</dbReference>
<evidence type="ECO:0000256" key="2">
    <source>
        <dbReference type="ARBA" id="ARBA00006460"/>
    </source>
</evidence>
<keyword evidence="6 9" id="KW-0479">Metal-binding</keyword>
<dbReference type="RefSeq" id="WP_343871858.1">
    <property type="nucleotide sequence ID" value="NZ_BAAAIX010000003.1"/>
</dbReference>
<comment type="catalytic activity">
    <reaction evidence="8 9 10">
        <text>RNA(n) + a ribonucleoside 5'-triphosphate = RNA(n+1) + diphosphate</text>
        <dbReference type="Rhea" id="RHEA:21248"/>
        <dbReference type="Rhea" id="RHEA-COMP:14527"/>
        <dbReference type="Rhea" id="RHEA-COMP:17342"/>
        <dbReference type="ChEBI" id="CHEBI:33019"/>
        <dbReference type="ChEBI" id="CHEBI:61557"/>
        <dbReference type="ChEBI" id="CHEBI:140395"/>
        <dbReference type="EC" id="2.7.7.6"/>
    </reaction>
</comment>
<feature type="binding site" evidence="9">
    <location>
        <position position="949"/>
    </location>
    <ligand>
        <name>Zn(2+)</name>
        <dbReference type="ChEBI" id="CHEBI:29105"/>
        <label>2</label>
    </ligand>
</feature>